<evidence type="ECO:0000313" key="1">
    <source>
        <dbReference type="EMBL" id="KAH7916967.1"/>
    </source>
</evidence>
<name>A0ACB8AX17_9AGAM</name>
<organism evidence="1 2">
    <name type="scientific">Leucogyrophana mollusca</name>
    <dbReference type="NCBI Taxonomy" id="85980"/>
    <lineage>
        <taxon>Eukaryota</taxon>
        <taxon>Fungi</taxon>
        <taxon>Dikarya</taxon>
        <taxon>Basidiomycota</taxon>
        <taxon>Agaricomycotina</taxon>
        <taxon>Agaricomycetes</taxon>
        <taxon>Agaricomycetidae</taxon>
        <taxon>Boletales</taxon>
        <taxon>Boletales incertae sedis</taxon>
        <taxon>Leucogyrophana</taxon>
    </lineage>
</organism>
<comment type="caution">
    <text evidence="1">The sequence shown here is derived from an EMBL/GenBank/DDBJ whole genome shotgun (WGS) entry which is preliminary data.</text>
</comment>
<protein>
    <submittedName>
        <fullName evidence="1">Uncharacterized protein</fullName>
    </submittedName>
</protein>
<evidence type="ECO:0000313" key="2">
    <source>
        <dbReference type="Proteomes" id="UP000790709"/>
    </source>
</evidence>
<gene>
    <name evidence="1" type="ORF">BV22DRAFT_1135832</name>
</gene>
<reference evidence="1" key="1">
    <citation type="journal article" date="2021" name="New Phytol.">
        <title>Evolutionary innovations through gain and loss of genes in the ectomycorrhizal Boletales.</title>
        <authorList>
            <person name="Wu G."/>
            <person name="Miyauchi S."/>
            <person name="Morin E."/>
            <person name="Kuo A."/>
            <person name="Drula E."/>
            <person name="Varga T."/>
            <person name="Kohler A."/>
            <person name="Feng B."/>
            <person name="Cao Y."/>
            <person name="Lipzen A."/>
            <person name="Daum C."/>
            <person name="Hundley H."/>
            <person name="Pangilinan J."/>
            <person name="Johnson J."/>
            <person name="Barry K."/>
            <person name="LaButti K."/>
            <person name="Ng V."/>
            <person name="Ahrendt S."/>
            <person name="Min B."/>
            <person name="Choi I.G."/>
            <person name="Park H."/>
            <person name="Plett J.M."/>
            <person name="Magnuson J."/>
            <person name="Spatafora J.W."/>
            <person name="Nagy L.G."/>
            <person name="Henrissat B."/>
            <person name="Grigoriev I.V."/>
            <person name="Yang Z.L."/>
            <person name="Xu J."/>
            <person name="Martin F.M."/>
        </authorList>
    </citation>
    <scope>NUCLEOTIDE SEQUENCE</scope>
    <source>
        <strain evidence="1">KUC20120723A-06</strain>
    </source>
</reference>
<proteinExistence type="predicted"/>
<dbReference type="EMBL" id="MU267400">
    <property type="protein sequence ID" value="KAH7916967.1"/>
    <property type="molecule type" value="Genomic_DNA"/>
</dbReference>
<dbReference type="Proteomes" id="UP000790709">
    <property type="component" value="Unassembled WGS sequence"/>
</dbReference>
<accession>A0ACB8AX17</accession>
<sequence length="73" mass="7963">MISAHPDPSVTLRTNHLGCSQNLTYTPSNPKRLKRIPGIPIDPQTSTCVPIKPQVSGISLKRLERIPGVPIEP</sequence>
<keyword evidence="2" id="KW-1185">Reference proteome</keyword>